<protein>
    <submittedName>
        <fullName evidence="1">Uncharacterized protein</fullName>
    </submittedName>
</protein>
<evidence type="ECO:0000313" key="2">
    <source>
        <dbReference type="Proteomes" id="UP001209878"/>
    </source>
</evidence>
<name>A0AAD9KJ52_RIDPI</name>
<accession>A0AAD9KJ52</accession>
<keyword evidence="2" id="KW-1185">Reference proteome</keyword>
<organism evidence="1 2">
    <name type="scientific">Ridgeia piscesae</name>
    <name type="common">Tubeworm</name>
    <dbReference type="NCBI Taxonomy" id="27915"/>
    <lineage>
        <taxon>Eukaryota</taxon>
        <taxon>Metazoa</taxon>
        <taxon>Spiralia</taxon>
        <taxon>Lophotrochozoa</taxon>
        <taxon>Annelida</taxon>
        <taxon>Polychaeta</taxon>
        <taxon>Sedentaria</taxon>
        <taxon>Canalipalpata</taxon>
        <taxon>Sabellida</taxon>
        <taxon>Siboglinidae</taxon>
        <taxon>Ridgeia</taxon>
    </lineage>
</organism>
<dbReference type="EMBL" id="JAODUO010000989">
    <property type="protein sequence ID" value="KAK2172130.1"/>
    <property type="molecule type" value="Genomic_DNA"/>
</dbReference>
<gene>
    <name evidence="1" type="ORF">NP493_987g00074</name>
</gene>
<reference evidence="1" key="1">
    <citation type="journal article" date="2023" name="Mol. Biol. Evol.">
        <title>Third-Generation Sequencing Reveals the Adaptive Role of the Epigenome in Three Deep-Sea Polychaetes.</title>
        <authorList>
            <person name="Perez M."/>
            <person name="Aroh O."/>
            <person name="Sun Y."/>
            <person name="Lan Y."/>
            <person name="Juniper S.K."/>
            <person name="Young C.R."/>
            <person name="Angers B."/>
            <person name="Qian P.Y."/>
        </authorList>
    </citation>
    <scope>NUCLEOTIDE SEQUENCE</scope>
    <source>
        <strain evidence="1">R07B-5</strain>
    </source>
</reference>
<sequence>MFTQILCYMYQISTYSNASCVVNNYICVCEIWFYHSLTVCETFDQSCLSAS</sequence>
<dbReference type="AlphaFoldDB" id="A0AAD9KJ52"/>
<comment type="caution">
    <text evidence="1">The sequence shown here is derived from an EMBL/GenBank/DDBJ whole genome shotgun (WGS) entry which is preliminary data.</text>
</comment>
<evidence type="ECO:0000313" key="1">
    <source>
        <dbReference type="EMBL" id="KAK2172130.1"/>
    </source>
</evidence>
<dbReference type="Proteomes" id="UP001209878">
    <property type="component" value="Unassembled WGS sequence"/>
</dbReference>
<proteinExistence type="predicted"/>